<sequence>MTSAIMQPRELRIGGGAIDQIGELVAGLGIGRPLVVTDGFLLSNGTAERVLKSLENAGLSPRLFSGTVPDPTTDSLTAGLEVLKEGDCDAVVGLGGGSPMDTSKALALLGVQGGEMSQYKAPVRNTGPALPIIAVPTTAGSGSEATQFTVITDSASDEKMLCPGPAFLPVAAVIDYELTLSMPARLSADTGVDALTHAVEAYVSKRANPFSDALCLTSISTIAEYLRRVYADGSDTQARAAMMLAATQAGIAFSNSSVALVHGMSRPLGAHFHVAHGLSNAMLFPAVTEFSANHAPARYADCARAYGVASESTPDEAAAAALVDELQNLCRDLAVPTPATYGIDESTWHRLIPVMAEQAVASGSPANNPRVPAVEEIAELYAQIYD</sequence>
<reference evidence="6 7" key="1">
    <citation type="journal article" date="2019" name="Int. J. Syst. Evol. Microbiol.">
        <title>The Global Catalogue of Microorganisms (GCM) 10K type strain sequencing project: providing services to taxonomists for standard genome sequencing and annotation.</title>
        <authorList>
            <consortium name="The Broad Institute Genomics Platform"/>
            <consortium name="The Broad Institute Genome Sequencing Center for Infectious Disease"/>
            <person name="Wu L."/>
            <person name="Ma J."/>
        </authorList>
    </citation>
    <scope>NUCLEOTIDE SEQUENCE [LARGE SCALE GENOMIC DNA]</scope>
    <source>
        <strain evidence="6 7">JCM 16221</strain>
    </source>
</reference>
<keyword evidence="3" id="KW-0520">NAD</keyword>
<dbReference type="SUPFAM" id="SSF56796">
    <property type="entry name" value="Dehydroquinate synthase-like"/>
    <property type="match status" value="1"/>
</dbReference>
<comment type="caution">
    <text evidence="6">The sequence shown here is derived from an EMBL/GenBank/DDBJ whole genome shotgun (WGS) entry which is preliminary data.</text>
</comment>
<dbReference type="InterPro" id="IPR001670">
    <property type="entry name" value="ADH_Fe/GldA"/>
</dbReference>
<evidence type="ECO:0000256" key="3">
    <source>
        <dbReference type="ARBA" id="ARBA00023027"/>
    </source>
</evidence>
<dbReference type="InterPro" id="IPR018211">
    <property type="entry name" value="ADH_Fe_CS"/>
</dbReference>
<protein>
    <submittedName>
        <fullName evidence="6">Iron-containing alcohol dehydrogenase</fullName>
    </submittedName>
</protein>
<dbReference type="Pfam" id="PF25137">
    <property type="entry name" value="ADH_Fe_C"/>
    <property type="match status" value="1"/>
</dbReference>
<dbReference type="InterPro" id="IPR056798">
    <property type="entry name" value="ADH_Fe_C"/>
</dbReference>
<keyword evidence="2" id="KW-0560">Oxidoreductase</keyword>
<dbReference type="PROSITE" id="PS00913">
    <property type="entry name" value="ADH_IRON_1"/>
    <property type="match status" value="1"/>
</dbReference>
<evidence type="ECO:0000256" key="2">
    <source>
        <dbReference type="ARBA" id="ARBA00023002"/>
    </source>
</evidence>
<dbReference type="Gene3D" id="1.20.1090.10">
    <property type="entry name" value="Dehydroquinate synthase-like - alpha domain"/>
    <property type="match status" value="1"/>
</dbReference>
<dbReference type="Pfam" id="PF00465">
    <property type="entry name" value="Fe-ADH"/>
    <property type="match status" value="1"/>
</dbReference>
<dbReference type="PANTHER" id="PTHR11496">
    <property type="entry name" value="ALCOHOL DEHYDROGENASE"/>
    <property type="match status" value="1"/>
</dbReference>
<organism evidence="6 7">
    <name type="scientific">Saccharopolyspora halophila</name>
    <dbReference type="NCBI Taxonomy" id="405551"/>
    <lineage>
        <taxon>Bacteria</taxon>
        <taxon>Bacillati</taxon>
        <taxon>Actinomycetota</taxon>
        <taxon>Actinomycetes</taxon>
        <taxon>Pseudonocardiales</taxon>
        <taxon>Pseudonocardiaceae</taxon>
        <taxon>Saccharopolyspora</taxon>
    </lineage>
</organism>
<accession>A0ABN3GQ42</accession>
<evidence type="ECO:0000256" key="1">
    <source>
        <dbReference type="ARBA" id="ARBA00007358"/>
    </source>
</evidence>
<dbReference type="InterPro" id="IPR039697">
    <property type="entry name" value="Alcohol_dehydrogenase_Fe"/>
</dbReference>
<evidence type="ECO:0000313" key="7">
    <source>
        <dbReference type="Proteomes" id="UP001501218"/>
    </source>
</evidence>
<feature type="domain" description="Alcohol dehydrogenase iron-type/glycerol dehydrogenase GldA" evidence="4">
    <location>
        <begin position="8"/>
        <end position="175"/>
    </location>
</feature>
<keyword evidence="7" id="KW-1185">Reference proteome</keyword>
<gene>
    <name evidence="6" type="ORF">GCM10009854_40520</name>
</gene>
<comment type="similarity">
    <text evidence="1">Belongs to the iron-containing alcohol dehydrogenase family.</text>
</comment>
<dbReference type="EMBL" id="BAAARA010000019">
    <property type="protein sequence ID" value="GAA2358062.1"/>
    <property type="molecule type" value="Genomic_DNA"/>
</dbReference>
<proteinExistence type="inferred from homology"/>
<name>A0ABN3GQ42_9PSEU</name>
<dbReference type="PANTHER" id="PTHR11496:SF102">
    <property type="entry name" value="ALCOHOL DEHYDROGENASE 4"/>
    <property type="match status" value="1"/>
</dbReference>
<dbReference type="RefSeq" id="WP_344135205.1">
    <property type="nucleotide sequence ID" value="NZ_BAAARA010000019.1"/>
</dbReference>
<dbReference type="Gene3D" id="3.40.50.1970">
    <property type="match status" value="1"/>
</dbReference>
<evidence type="ECO:0000259" key="5">
    <source>
        <dbReference type="Pfam" id="PF25137"/>
    </source>
</evidence>
<feature type="domain" description="Fe-containing alcohol dehydrogenase-like C-terminal" evidence="5">
    <location>
        <begin position="188"/>
        <end position="385"/>
    </location>
</feature>
<evidence type="ECO:0000313" key="6">
    <source>
        <dbReference type="EMBL" id="GAA2358062.1"/>
    </source>
</evidence>
<evidence type="ECO:0000259" key="4">
    <source>
        <dbReference type="Pfam" id="PF00465"/>
    </source>
</evidence>
<dbReference type="CDD" id="cd08194">
    <property type="entry name" value="Fe-ADH-like"/>
    <property type="match status" value="1"/>
</dbReference>
<dbReference type="Proteomes" id="UP001501218">
    <property type="component" value="Unassembled WGS sequence"/>
</dbReference>